<proteinExistence type="predicted"/>
<evidence type="ECO:0000313" key="2">
    <source>
        <dbReference type="Proteomes" id="UP000236345"/>
    </source>
</evidence>
<dbReference type="EMBL" id="NWUO01000017">
    <property type="protein sequence ID" value="PNS10363.1"/>
    <property type="molecule type" value="Genomic_DNA"/>
</dbReference>
<reference evidence="2" key="1">
    <citation type="submission" date="2017-09" db="EMBL/GenBank/DDBJ databases">
        <authorList>
            <person name="Palmer M."/>
            <person name="Steenkamp E.T."/>
            <person name="Coetzee M.P."/>
            <person name="Avontuur J.R."/>
            <person name="Van Zyl E."/>
            <person name="Chan W.-Y."/>
            <person name="Blom J."/>
            <person name="Venter S.N."/>
        </authorList>
    </citation>
    <scope>NUCLEOTIDE SEQUENCE [LARGE SCALE GENOMIC DNA]</scope>
    <source>
        <strain evidence="2">QC88-366</strain>
    </source>
</reference>
<evidence type="ECO:0000313" key="1">
    <source>
        <dbReference type="EMBL" id="PNS10363.1"/>
    </source>
</evidence>
<protein>
    <submittedName>
        <fullName evidence="1">Uncharacterized protein</fullName>
    </submittedName>
</protein>
<dbReference type="AlphaFoldDB" id="A0A2K1Q5P8"/>
<keyword evidence="2" id="KW-1185">Reference proteome</keyword>
<accession>A0A2K1Q5P8</accession>
<dbReference type="Proteomes" id="UP000236345">
    <property type="component" value="Unassembled WGS sequence"/>
</dbReference>
<name>A0A2K1Q5P8_9GAMM</name>
<gene>
    <name evidence="1" type="ORF">COO59_18105</name>
</gene>
<comment type="caution">
    <text evidence="1">The sequence shown here is derived from an EMBL/GenBank/DDBJ whole genome shotgun (WGS) entry which is preliminary data.</text>
</comment>
<sequence length="52" mass="5889">MLAGFILLITAHSHALPVTETIYQTKAECEAIRVRLNERRPLAQLVCGEVRR</sequence>
<organism evidence="1 2">
    <name type="scientific">Mixta theicola</name>
    <dbReference type="NCBI Taxonomy" id="1458355"/>
    <lineage>
        <taxon>Bacteria</taxon>
        <taxon>Pseudomonadati</taxon>
        <taxon>Pseudomonadota</taxon>
        <taxon>Gammaproteobacteria</taxon>
        <taxon>Enterobacterales</taxon>
        <taxon>Erwiniaceae</taxon>
        <taxon>Mixta</taxon>
    </lineage>
</organism>